<proteinExistence type="predicted"/>
<dbReference type="Proteomes" id="UP001141327">
    <property type="component" value="Unassembled WGS sequence"/>
</dbReference>
<evidence type="ECO:0000313" key="1">
    <source>
        <dbReference type="EMBL" id="KAJ4453554.1"/>
    </source>
</evidence>
<protein>
    <submittedName>
        <fullName evidence="1">Uncharacterized protein</fullName>
    </submittedName>
</protein>
<organism evidence="1 2">
    <name type="scientific">Paratrimastix pyriformis</name>
    <dbReference type="NCBI Taxonomy" id="342808"/>
    <lineage>
        <taxon>Eukaryota</taxon>
        <taxon>Metamonada</taxon>
        <taxon>Preaxostyla</taxon>
        <taxon>Paratrimastigidae</taxon>
        <taxon>Paratrimastix</taxon>
    </lineage>
</organism>
<name>A0ABQ8U2S1_9EUKA</name>
<dbReference type="EMBL" id="JAPMOS010000246">
    <property type="protein sequence ID" value="KAJ4453554.1"/>
    <property type="molecule type" value="Genomic_DNA"/>
</dbReference>
<keyword evidence="2" id="KW-1185">Reference proteome</keyword>
<sequence>MTAQERAVMSEMARYYTALRHIAEVQNDHRMTLQTETRAIAQRTGELHQMKAVYALLSSLGGMELHYRKTLPDYGALPPLQVNRRTE</sequence>
<accession>A0ABQ8U2S1</accession>
<evidence type="ECO:0000313" key="2">
    <source>
        <dbReference type="Proteomes" id="UP001141327"/>
    </source>
</evidence>
<gene>
    <name evidence="1" type="ORF">PAPYR_11959</name>
</gene>
<comment type="caution">
    <text evidence="1">The sequence shown here is derived from an EMBL/GenBank/DDBJ whole genome shotgun (WGS) entry which is preliminary data.</text>
</comment>
<reference evidence="1" key="1">
    <citation type="journal article" date="2022" name="bioRxiv">
        <title>Genomics of Preaxostyla Flagellates Illuminates Evolutionary Transitions and the Path Towards Mitochondrial Loss.</title>
        <authorList>
            <person name="Novak L.V.F."/>
            <person name="Treitli S.C."/>
            <person name="Pyrih J."/>
            <person name="Halakuc P."/>
            <person name="Pipaliya S.V."/>
            <person name="Vacek V."/>
            <person name="Brzon O."/>
            <person name="Soukal P."/>
            <person name="Eme L."/>
            <person name="Dacks J.B."/>
            <person name="Karnkowska A."/>
            <person name="Elias M."/>
            <person name="Hampl V."/>
        </authorList>
    </citation>
    <scope>NUCLEOTIDE SEQUENCE</scope>
    <source>
        <strain evidence="1">RCP-MX</strain>
    </source>
</reference>